<name>A0A3E2HIH4_SCYLI</name>
<dbReference type="Proteomes" id="UP000258309">
    <property type="component" value="Unassembled WGS sequence"/>
</dbReference>
<dbReference type="EMBL" id="NCSJ02000047">
    <property type="protein sequence ID" value="RFU32831.1"/>
    <property type="molecule type" value="Genomic_DNA"/>
</dbReference>
<feature type="region of interest" description="Disordered" evidence="1">
    <location>
        <begin position="1"/>
        <end position="35"/>
    </location>
</feature>
<gene>
    <name evidence="2" type="ORF">B7463_g3488</name>
</gene>
<reference evidence="2 3" key="1">
    <citation type="submission" date="2018-05" db="EMBL/GenBank/DDBJ databases">
        <title>Draft genome sequence of Scytalidium lignicola DSM 105466, a ubiquitous saprotrophic fungus.</title>
        <authorList>
            <person name="Buettner E."/>
            <person name="Gebauer A.M."/>
            <person name="Hofrichter M."/>
            <person name="Liers C."/>
            <person name="Kellner H."/>
        </authorList>
    </citation>
    <scope>NUCLEOTIDE SEQUENCE [LARGE SCALE GENOMIC DNA]</scope>
    <source>
        <strain evidence="2 3">DSM 105466</strain>
    </source>
</reference>
<sequence>MNQDLKTNIPVNNNNEQQPEEDFEEGSEEESEEGFEETIKEINIQEGVLKEVVILLKQFTKSTEGLTVEESSKVTRKKSVPPLLKFNLKPVLRALSSNLDPDSKLEDDIKPIPIMTLKEVKITRPDLFYKNKKKLKVYLA</sequence>
<organism evidence="2 3">
    <name type="scientific">Scytalidium lignicola</name>
    <name type="common">Hyphomycete</name>
    <dbReference type="NCBI Taxonomy" id="5539"/>
    <lineage>
        <taxon>Eukaryota</taxon>
        <taxon>Fungi</taxon>
        <taxon>Dikarya</taxon>
        <taxon>Ascomycota</taxon>
        <taxon>Pezizomycotina</taxon>
        <taxon>Leotiomycetes</taxon>
        <taxon>Leotiomycetes incertae sedis</taxon>
        <taxon>Scytalidium</taxon>
    </lineage>
</organism>
<accession>A0A3E2HIH4</accession>
<evidence type="ECO:0000313" key="2">
    <source>
        <dbReference type="EMBL" id="RFU32831.1"/>
    </source>
</evidence>
<comment type="caution">
    <text evidence="2">The sequence shown here is derived from an EMBL/GenBank/DDBJ whole genome shotgun (WGS) entry which is preliminary data.</text>
</comment>
<protein>
    <submittedName>
        <fullName evidence="2">Uncharacterized protein</fullName>
    </submittedName>
</protein>
<keyword evidence="3" id="KW-1185">Reference proteome</keyword>
<feature type="compositionally biased region" description="Acidic residues" evidence="1">
    <location>
        <begin position="18"/>
        <end position="35"/>
    </location>
</feature>
<dbReference type="AlphaFoldDB" id="A0A3E2HIH4"/>
<feature type="non-terminal residue" evidence="2">
    <location>
        <position position="1"/>
    </location>
</feature>
<proteinExistence type="predicted"/>
<feature type="compositionally biased region" description="Polar residues" evidence="1">
    <location>
        <begin position="1"/>
        <end position="17"/>
    </location>
</feature>
<feature type="non-terminal residue" evidence="2">
    <location>
        <position position="140"/>
    </location>
</feature>
<evidence type="ECO:0000256" key="1">
    <source>
        <dbReference type="SAM" id="MobiDB-lite"/>
    </source>
</evidence>
<evidence type="ECO:0000313" key="3">
    <source>
        <dbReference type="Proteomes" id="UP000258309"/>
    </source>
</evidence>